<evidence type="ECO:0000259" key="3">
    <source>
        <dbReference type="PROSITE" id="PS50404"/>
    </source>
</evidence>
<reference evidence="5" key="1">
    <citation type="submission" date="2022-01" db="EMBL/GenBank/DDBJ databases">
        <authorList>
            <person name="King R."/>
        </authorList>
    </citation>
    <scope>NUCLEOTIDE SEQUENCE</scope>
</reference>
<dbReference type="FunFam" id="3.40.30.10:FF:000123">
    <property type="entry name" value="Glutathione transferase o1"/>
    <property type="match status" value="1"/>
</dbReference>
<dbReference type="Pfam" id="PF13410">
    <property type="entry name" value="GST_C_2"/>
    <property type="match status" value="1"/>
</dbReference>
<dbReference type="SUPFAM" id="SSF47616">
    <property type="entry name" value="GST C-terminal domain-like"/>
    <property type="match status" value="1"/>
</dbReference>
<dbReference type="InterPro" id="IPR005442">
    <property type="entry name" value="GST_omega"/>
</dbReference>
<evidence type="ECO:0000256" key="1">
    <source>
        <dbReference type="ARBA" id="ARBA00011067"/>
    </source>
</evidence>
<dbReference type="FunFam" id="1.20.1050.10:FF:000009">
    <property type="entry name" value="Glutathione S-transferase omega-1"/>
    <property type="match status" value="1"/>
</dbReference>
<name>A0A9P0CTB8_9CUCU</name>
<dbReference type="PANTHER" id="PTHR43968">
    <property type="match status" value="1"/>
</dbReference>
<evidence type="ECO:0000259" key="4">
    <source>
        <dbReference type="PROSITE" id="PS50405"/>
    </source>
</evidence>
<accession>A0A9P0CTB8</accession>
<evidence type="ECO:0000313" key="5">
    <source>
        <dbReference type="EMBL" id="CAH1104327.1"/>
    </source>
</evidence>
<comment type="similarity">
    <text evidence="1">Belongs to the GST superfamily. Omega family.</text>
</comment>
<keyword evidence="2" id="KW-0560">Oxidoreductase</keyword>
<proteinExistence type="inferred from homology"/>
<dbReference type="InterPro" id="IPR040079">
    <property type="entry name" value="Glutathione_S-Trfase"/>
</dbReference>
<evidence type="ECO:0000313" key="6">
    <source>
        <dbReference type="Proteomes" id="UP001153636"/>
    </source>
</evidence>
<gene>
    <name evidence="5" type="ORF">PSYICH_LOCUS5201</name>
</gene>
<feature type="domain" description="GST N-terminal" evidence="3">
    <location>
        <begin position="43"/>
        <end position="121"/>
    </location>
</feature>
<dbReference type="SUPFAM" id="SSF52833">
    <property type="entry name" value="Thioredoxin-like"/>
    <property type="match status" value="1"/>
</dbReference>
<evidence type="ECO:0000256" key="2">
    <source>
        <dbReference type="ARBA" id="ARBA00023002"/>
    </source>
</evidence>
<feature type="domain" description="GST C-terminal" evidence="4">
    <location>
        <begin position="126"/>
        <end position="259"/>
    </location>
</feature>
<dbReference type="PANTHER" id="PTHR43968:SF6">
    <property type="entry name" value="GLUTATHIONE S-TRANSFERASE OMEGA"/>
    <property type="match status" value="1"/>
</dbReference>
<keyword evidence="6" id="KW-1185">Reference proteome</keyword>
<dbReference type="SFLD" id="SFLDS00019">
    <property type="entry name" value="Glutathione_Transferase_(cytos"/>
    <property type="match status" value="1"/>
</dbReference>
<protein>
    <submittedName>
        <fullName evidence="5">Uncharacterized protein</fullName>
    </submittedName>
</protein>
<dbReference type="InterPro" id="IPR036249">
    <property type="entry name" value="Thioredoxin-like_sf"/>
</dbReference>
<dbReference type="InterPro" id="IPR010987">
    <property type="entry name" value="Glutathione-S-Trfase_C-like"/>
</dbReference>
<dbReference type="EMBL" id="OV651828">
    <property type="protein sequence ID" value="CAH1104327.1"/>
    <property type="molecule type" value="Genomic_DNA"/>
</dbReference>
<dbReference type="Pfam" id="PF13417">
    <property type="entry name" value="GST_N_3"/>
    <property type="match status" value="1"/>
</dbReference>
<dbReference type="PROSITE" id="PS50404">
    <property type="entry name" value="GST_NTER"/>
    <property type="match status" value="1"/>
</dbReference>
<dbReference type="InterPro" id="IPR036282">
    <property type="entry name" value="Glutathione-S-Trfase_C_sf"/>
</dbReference>
<dbReference type="PRINTS" id="PR01625">
    <property type="entry name" value="GSTRNSFRASEO"/>
</dbReference>
<dbReference type="OrthoDB" id="4951845at2759"/>
<dbReference type="Proteomes" id="UP001153636">
    <property type="component" value="Chromosome 16"/>
</dbReference>
<dbReference type="GO" id="GO:0045174">
    <property type="term" value="F:glutathione dehydrogenase (ascorbate) activity"/>
    <property type="evidence" value="ECO:0007669"/>
    <property type="project" value="TreeGrafter"/>
</dbReference>
<dbReference type="PROSITE" id="PS51354">
    <property type="entry name" value="GLUTAREDOXIN_2"/>
    <property type="match status" value="1"/>
</dbReference>
<dbReference type="PROSITE" id="PS50405">
    <property type="entry name" value="GST_CTER"/>
    <property type="match status" value="1"/>
</dbReference>
<dbReference type="InterPro" id="IPR050983">
    <property type="entry name" value="GST_Omega/HSP26"/>
</dbReference>
<sequence>MLHINTYSTKILKHTKKCISISTYKMSSKHLTLGSEFPPKTEGLLRLYSMKFCPFAQRARLVLNAKNIPHEIININLRQKPEWYTKINEKGLVPCLVDGAKIISESLDIAEYLNDKYPEPALYPTDPDAKKRDQELIQKAEPARGLFFKLMLSKDDNTTPEEWAKLLVDSLQDLENELGQRGTPFFGGEKPGMVDYMIWPYAERSGCITCKLGRKLPLKDTDVPLLRKWRKSMLQHPVCKGLYIDGERFWKILRPWKITNEMPLFDEV</sequence>
<dbReference type="AlphaFoldDB" id="A0A9P0CTB8"/>
<dbReference type="Gene3D" id="1.20.1050.10">
    <property type="match status" value="1"/>
</dbReference>
<dbReference type="GO" id="GO:0004364">
    <property type="term" value="F:glutathione transferase activity"/>
    <property type="evidence" value="ECO:0007669"/>
    <property type="project" value="InterPro"/>
</dbReference>
<dbReference type="InterPro" id="IPR004045">
    <property type="entry name" value="Glutathione_S-Trfase_N"/>
</dbReference>
<organism evidence="5 6">
    <name type="scientific">Psylliodes chrysocephalus</name>
    <dbReference type="NCBI Taxonomy" id="3402493"/>
    <lineage>
        <taxon>Eukaryota</taxon>
        <taxon>Metazoa</taxon>
        <taxon>Ecdysozoa</taxon>
        <taxon>Arthropoda</taxon>
        <taxon>Hexapoda</taxon>
        <taxon>Insecta</taxon>
        <taxon>Pterygota</taxon>
        <taxon>Neoptera</taxon>
        <taxon>Endopterygota</taxon>
        <taxon>Coleoptera</taxon>
        <taxon>Polyphaga</taxon>
        <taxon>Cucujiformia</taxon>
        <taxon>Chrysomeloidea</taxon>
        <taxon>Chrysomelidae</taxon>
        <taxon>Galerucinae</taxon>
        <taxon>Alticini</taxon>
        <taxon>Psylliodes</taxon>
    </lineage>
</organism>
<dbReference type="Gene3D" id="3.40.30.10">
    <property type="entry name" value="Glutaredoxin"/>
    <property type="match status" value="1"/>
</dbReference>
<dbReference type="GO" id="GO:0005737">
    <property type="term" value="C:cytoplasm"/>
    <property type="evidence" value="ECO:0007669"/>
    <property type="project" value="InterPro"/>
</dbReference>
<dbReference type="GO" id="GO:0006749">
    <property type="term" value="P:glutathione metabolic process"/>
    <property type="evidence" value="ECO:0007669"/>
    <property type="project" value="TreeGrafter"/>
</dbReference>
<dbReference type="SFLD" id="SFLDG00358">
    <property type="entry name" value="Main_(cytGST)"/>
    <property type="match status" value="1"/>
</dbReference>